<protein>
    <submittedName>
        <fullName evidence="1">Putative nucleotidyl transferase</fullName>
    </submittedName>
</protein>
<sequence>MRWHVFKEAEQLNIHREKAGKDINDVLSCARDAVFTTGASVAVVGGAARDMALGGAPRDIDLMICPKNEDDVYVLLSALDIYLGYKITADYRYDEDTGRMQNHATEADPYDIMVQDNRILRVVKLSCLGSLDVDVLVSSNSTIRDAVERFDYNINMFIIRRHTTAPLYIGTTIGVLHRNLQASITADRANHIKHIATAYNWSI</sequence>
<organism evidence="1 2">
    <name type="scientific">Pseudomonas phage MR5</name>
    <dbReference type="NCBI Taxonomy" id="2711172"/>
    <lineage>
        <taxon>Viruses</taxon>
        <taxon>Duplodnaviria</taxon>
        <taxon>Heunggongvirae</taxon>
        <taxon>Uroviricota</taxon>
        <taxon>Caudoviricetes</taxon>
        <taxon>Autographivirales</taxon>
        <taxon>Autoscriptoviridae</taxon>
        <taxon>Krylovirinae</taxon>
        <taxon>Mojovirus</taxon>
        <taxon>Mojovirus MR5</taxon>
    </lineage>
</organism>
<reference evidence="1 2" key="1">
    <citation type="journal article" date="2020" name="Microb. Biotechnol.">
        <title>Phage biocontrol to combat Pseudomonas syringae pathogens causing disease in cherry.</title>
        <authorList>
            <person name="Rabiey M."/>
            <person name="Roy S.R."/>
            <person name="Holtappels D."/>
            <person name="Franceschetti L."/>
            <person name="Quilty B.J."/>
            <person name="Creeth R."/>
            <person name="Sundin G.W."/>
            <person name="Wagemans J."/>
            <person name="Lavigne R."/>
            <person name="Jackson R.W."/>
        </authorList>
    </citation>
    <scope>NUCLEOTIDE SEQUENCE [LARGE SCALE GENOMIC DNA]</scope>
</reference>
<gene>
    <name evidence="1" type="ORF">PssvBMR5_gp15</name>
</gene>
<dbReference type="GO" id="GO:0016740">
    <property type="term" value="F:transferase activity"/>
    <property type="evidence" value="ECO:0007669"/>
    <property type="project" value="UniProtKB-KW"/>
</dbReference>
<evidence type="ECO:0000313" key="1">
    <source>
        <dbReference type="EMBL" id="QJD54783.1"/>
    </source>
</evidence>
<dbReference type="Gene3D" id="3.30.460.10">
    <property type="entry name" value="Beta Polymerase, domain 2"/>
    <property type="match status" value="1"/>
</dbReference>
<dbReference type="EMBL" id="MT104468">
    <property type="protein sequence ID" value="QJD54783.1"/>
    <property type="molecule type" value="Genomic_DNA"/>
</dbReference>
<evidence type="ECO:0000313" key="2">
    <source>
        <dbReference type="Proteomes" id="UP000501738"/>
    </source>
</evidence>
<keyword evidence="2" id="KW-1185">Reference proteome</keyword>
<proteinExistence type="predicted"/>
<dbReference type="InterPro" id="IPR043519">
    <property type="entry name" value="NT_sf"/>
</dbReference>
<accession>A0A6M3TCS1</accession>
<name>A0A6M3TCS1_9CAUD</name>
<dbReference type="Proteomes" id="UP000501738">
    <property type="component" value="Segment"/>
</dbReference>
<keyword evidence="1" id="KW-0808">Transferase</keyword>
<dbReference type="SUPFAM" id="SSF81301">
    <property type="entry name" value="Nucleotidyltransferase"/>
    <property type="match status" value="1"/>
</dbReference>